<dbReference type="CDD" id="cd01335">
    <property type="entry name" value="Radical_SAM"/>
    <property type="match status" value="1"/>
</dbReference>
<gene>
    <name evidence="10" type="ORF">HMPREF9726_00618</name>
</gene>
<dbReference type="PROSITE" id="PS51449">
    <property type="entry name" value="MTTASE_N"/>
    <property type="match status" value="1"/>
</dbReference>
<dbReference type="GO" id="GO:0035598">
    <property type="term" value="F:tRNA (N(6)-L-threonylcarbamoyladenosine(37)-C(2))-methylthiotransferase activity"/>
    <property type="evidence" value="ECO:0007669"/>
    <property type="project" value="TreeGrafter"/>
</dbReference>
<evidence type="ECO:0000256" key="4">
    <source>
        <dbReference type="ARBA" id="ARBA00022691"/>
    </source>
</evidence>
<keyword evidence="5" id="KW-0479">Metal-binding</keyword>
<dbReference type="HOGENOM" id="CLU_018697_1_0_12"/>
<protein>
    <submittedName>
        <fullName evidence="10">MiaB-like tRNA modifying enzyme</fullName>
    </submittedName>
</protein>
<evidence type="ECO:0000256" key="5">
    <source>
        <dbReference type="ARBA" id="ARBA00022723"/>
    </source>
</evidence>
<dbReference type="PATRIC" id="fig|999432.5.peg.643"/>
<dbReference type="InterPro" id="IPR038135">
    <property type="entry name" value="Methylthiotransferase_N_sf"/>
</dbReference>
<organism evidence="10">
    <name type="scientific">Treponema denticola H-22</name>
    <dbReference type="NCBI Taxonomy" id="999432"/>
    <lineage>
        <taxon>Bacteria</taxon>
        <taxon>Pseudomonadati</taxon>
        <taxon>Spirochaetota</taxon>
        <taxon>Spirochaetia</taxon>
        <taxon>Spirochaetales</taxon>
        <taxon>Treponemataceae</taxon>
        <taxon>Treponema</taxon>
    </lineage>
</organism>
<dbReference type="PROSITE" id="PS51918">
    <property type="entry name" value="RADICAL_SAM"/>
    <property type="match status" value="1"/>
</dbReference>
<keyword evidence="3" id="KW-0808">Transferase</keyword>
<keyword evidence="4" id="KW-0949">S-adenosyl-L-methionine</keyword>
<evidence type="ECO:0000259" key="9">
    <source>
        <dbReference type="PROSITE" id="PS51918"/>
    </source>
</evidence>
<dbReference type="GO" id="GO:0051539">
    <property type="term" value="F:4 iron, 4 sulfur cluster binding"/>
    <property type="evidence" value="ECO:0007669"/>
    <property type="project" value="UniProtKB-KW"/>
</dbReference>
<dbReference type="NCBIfam" id="TIGR01579">
    <property type="entry name" value="MiaB-like-C"/>
    <property type="match status" value="1"/>
</dbReference>
<dbReference type="InterPro" id="IPR023404">
    <property type="entry name" value="rSAM_horseshoe"/>
</dbReference>
<accession>A0A0E2E7M1</accession>
<dbReference type="InterPro" id="IPR013848">
    <property type="entry name" value="Methylthiotransferase_N"/>
</dbReference>
<reference evidence="10" key="1">
    <citation type="submission" date="2012-01" db="EMBL/GenBank/DDBJ databases">
        <title>The Genome Sequence of Treponema denticola H-22.</title>
        <authorList>
            <consortium name="The Broad Institute Genome Sequencing Platform"/>
            <person name="Earl A."/>
            <person name="Ward D."/>
            <person name="Feldgarden M."/>
            <person name="Gevers D."/>
            <person name="Blanton J.M."/>
            <person name="Fenno C.J."/>
            <person name="Baranova O.V."/>
            <person name="Mathney J."/>
            <person name="Dewhirst F.E."/>
            <person name="Izard J."/>
            <person name="Young S.K."/>
            <person name="Zeng Q."/>
            <person name="Gargeya S."/>
            <person name="Fitzgerald M."/>
            <person name="Haas B."/>
            <person name="Abouelleil A."/>
            <person name="Alvarado L."/>
            <person name="Arachchi H.M."/>
            <person name="Berlin A."/>
            <person name="Chapman S.B."/>
            <person name="Gearin G."/>
            <person name="Goldberg J."/>
            <person name="Griggs A."/>
            <person name="Gujja S."/>
            <person name="Hansen M."/>
            <person name="Heiman D."/>
            <person name="Howarth C."/>
            <person name="Larimer J."/>
            <person name="Lui A."/>
            <person name="MacDonald P.J.P."/>
            <person name="McCowen C."/>
            <person name="Montmayeur A."/>
            <person name="Murphy C."/>
            <person name="Neiman D."/>
            <person name="Pearson M."/>
            <person name="Priest M."/>
            <person name="Roberts A."/>
            <person name="Saif S."/>
            <person name="Shea T."/>
            <person name="Sisk P."/>
            <person name="Stolte C."/>
            <person name="Sykes S."/>
            <person name="Wortman J."/>
            <person name="Nusbaum C."/>
            <person name="Birren B."/>
        </authorList>
    </citation>
    <scope>NUCLEOTIDE SEQUENCE [LARGE SCALE GENOMIC DNA]</scope>
    <source>
        <strain evidence="10">H-22</strain>
    </source>
</reference>
<dbReference type="InterPro" id="IPR006467">
    <property type="entry name" value="MiaB-like_bact"/>
</dbReference>
<dbReference type="InterPro" id="IPR058240">
    <property type="entry name" value="rSAM_sf"/>
</dbReference>
<keyword evidence="6" id="KW-0408">Iron</keyword>
<evidence type="ECO:0000256" key="2">
    <source>
        <dbReference type="ARBA" id="ARBA00022485"/>
    </source>
</evidence>
<keyword evidence="7" id="KW-0411">Iron-sulfur</keyword>
<dbReference type="AlphaFoldDB" id="A0A0E2E7M1"/>
<feature type="domain" description="Radical SAM core" evidence="9">
    <location>
        <begin position="178"/>
        <end position="405"/>
    </location>
</feature>
<dbReference type="SUPFAM" id="SSF102114">
    <property type="entry name" value="Radical SAM enzymes"/>
    <property type="match status" value="1"/>
</dbReference>
<dbReference type="RefSeq" id="WP_002683364.1">
    <property type="nucleotide sequence ID" value="NZ_CM001795.1"/>
</dbReference>
<dbReference type="InterPro" id="IPR020612">
    <property type="entry name" value="Methylthiotransferase_CS"/>
</dbReference>
<dbReference type="SFLD" id="SFLDS00029">
    <property type="entry name" value="Radical_SAM"/>
    <property type="match status" value="1"/>
</dbReference>
<keyword evidence="2" id="KW-0004">4Fe-4S</keyword>
<evidence type="ECO:0000313" key="10">
    <source>
        <dbReference type="EMBL" id="EMB34852.1"/>
    </source>
</evidence>
<dbReference type="Pfam" id="PF04055">
    <property type="entry name" value="Radical_SAM"/>
    <property type="match status" value="1"/>
</dbReference>
<proteinExistence type="predicted"/>
<dbReference type="Pfam" id="PF00919">
    <property type="entry name" value="UPF0004"/>
    <property type="match status" value="1"/>
</dbReference>
<dbReference type="Gene3D" id="3.80.30.20">
    <property type="entry name" value="tm_1862 like domain"/>
    <property type="match status" value="1"/>
</dbReference>
<dbReference type="Proteomes" id="UP000011705">
    <property type="component" value="Chromosome"/>
</dbReference>
<dbReference type="InterPro" id="IPR007197">
    <property type="entry name" value="rSAM"/>
</dbReference>
<dbReference type="PANTHER" id="PTHR11918:SF45">
    <property type="entry name" value="THREONYLCARBAMOYLADENOSINE TRNA METHYLTHIOTRANSFERASE"/>
    <property type="match status" value="1"/>
</dbReference>
<comment type="caution">
    <text evidence="10">The sequence shown here is derived from an EMBL/GenBank/DDBJ whole genome shotgun (WGS) entry which is preliminary data.</text>
</comment>
<dbReference type="Gene3D" id="3.40.50.12160">
    <property type="entry name" value="Methylthiotransferase, N-terminal domain"/>
    <property type="match status" value="1"/>
</dbReference>
<dbReference type="InterPro" id="IPR006638">
    <property type="entry name" value="Elp3/MiaA/NifB-like_rSAM"/>
</dbReference>
<comment type="cofactor">
    <cofactor evidence="1">
        <name>[4Fe-4S] cluster</name>
        <dbReference type="ChEBI" id="CHEBI:49883"/>
    </cofactor>
</comment>
<dbReference type="PANTHER" id="PTHR11918">
    <property type="entry name" value="RADICAL SAM PROTEINS"/>
    <property type="match status" value="1"/>
</dbReference>
<evidence type="ECO:0000256" key="6">
    <source>
        <dbReference type="ARBA" id="ARBA00023004"/>
    </source>
</evidence>
<dbReference type="EMBL" id="AGDV01000006">
    <property type="protein sequence ID" value="EMB34852.1"/>
    <property type="molecule type" value="Genomic_DNA"/>
</dbReference>
<sequence length="468" mass="52797">MSNFFSVRIETLGCRLNQVESEALAVRFAECGFDVFSKEAETSILPVKLCIVNTCTVTGKAEQKARRLIRLLLKEHEESVILVTGCYAELEADSIEKINKRIIAFSGKKKDELDGLPQFLKDSCLKNKDLKEDTVNLKKNLLIFRNKIYSKEDRLDKSFLLKETERRKSMFKLSSPVFVFHSRASLKIQDGCNNACAYCRIRLARGTSVSLPAEEAVRRIVQIEKNGAAEVVLSGVNLSQYRDETYGGFANLLAMLLENTKKIRLRISSMYPECVDDGILKIVANKRICPHFHLSIQSGSDKILKAMNRPYREADIRRAINNLRKAKDNPFIGCDIITGFPSETEEDFLQTFKMCEDLKIPGIHVFPFSARPGTKAFSMRPKVPERDAGRRASLLSELSGKNYQSYLASCNGKLFFGVIEKPQNNEDLRIVTENYLSLPLVVNKKAENYKGGEGLFVVIKDGNAYLAD</sequence>
<evidence type="ECO:0000256" key="1">
    <source>
        <dbReference type="ARBA" id="ARBA00001966"/>
    </source>
</evidence>
<dbReference type="GO" id="GO:0046872">
    <property type="term" value="F:metal ion binding"/>
    <property type="evidence" value="ECO:0007669"/>
    <property type="project" value="UniProtKB-KW"/>
</dbReference>
<dbReference type="SFLD" id="SFLDG01082">
    <property type="entry name" value="B12-binding_domain_containing"/>
    <property type="match status" value="1"/>
</dbReference>
<evidence type="ECO:0000259" key="8">
    <source>
        <dbReference type="PROSITE" id="PS51449"/>
    </source>
</evidence>
<evidence type="ECO:0000256" key="3">
    <source>
        <dbReference type="ARBA" id="ARBA00022679"/>
    </source>
</evidence>
<dbReference type="PROSITE" id="PS01278">
    <property type="entry name" value="MTTASE_RADICAL"/>
    <property type="match status" value="1"/>
</dbReference>
<name>A0A0E2E7M1_TREDN</name>
<evidence type="ECO:0000256" key="7">
    <source>
        <dbReference type="ARBA" id="ARBA00023014"/>
    </source>
</evidence>
<dbReference type="SMART" id="SM00729">
    <property type="entry name" value="Elp3"/>
    <property type="match status" value="1"/>
</dbReference>
<feature type="domain" description="MTTase N-terminal" evidence="8">
    <location>
        <begin position="5"/>
        <end position="125"/>
    </location>
</feature>